<evidence type="ECO:0000256" key="1">
    <source>
        <dbReference type="SAM" id="MobiDB-lite"/>
    </source>
</evidence>
<keyword evidence="3" id="KW-1185">Reference proteome</keyword>
<dbReference type="Proteomes" id="UP000823775">
    <property type="component" value="Unassembled WGS sequence"/>
</dbReference>
<comment type="caution">
    <text evidence="2">The sequence shown here is derived from an EMBL/GenBank/DDBJ whole genome shotgun (WGS) entry which is preliminary data.</text>
</comment>
<proteinExistence type="predicted"/>
<reference evidence="2 3" key="1">
    <citation type="journal article" date="2021" name="BMC Genomics">
        <title>Datura genome reveals duplications of psychoactive alkaloid biosynthetic genes and high mutation rate following tissue culture.</title>
        <authorList>
            <person name="Rajewski A."/>
            <person name="Carter-House D."/>
            <person name="Stajich J."/>
            <person name="Litt A."/>
        </authorList>
    </citation>
    <scope>NUCLEOTIDE SEQUENCE [LARGE SCALE GENOMIC DNA]</scope>
    <source>
        <strain evidence="2">AR-01</strain>
    </source>
</reference>
<sequence>MPSYSKKSFRLEANLQHVSISSLSRALEASAAASRKTERAQAVAAVAPSRRGPKRAAARAAQARRSVARTNLNSRTVPLKSRGRPTGEAADTRRKKKTEQQICYRRRTSADRRKSESSRCRRTKQPPSLLGLFRSRAAAQPRISRPERQQPPLSRSSSSRWKSTGRATGQIQVERAWKGSGKLVRGFRGSGSTGSQPVKVSARVTRQWVKRTSVPAVKVSPNDYLLIMESVVCSQSIPGSDNSCKWESVGTEDESGAVLAVTDVGA</sequence>
<organism evidence="2 3">
    <name type="scientific">Datura stramonium</name>
    <name type="common">Jimsonweed</name>
    <name type="synonym">Common thornapple</name>
    <dbReference type="NCBI Taxonomy" id="4076"/>
    <lineage>
        <taxon>Eukaryota</taxon>
        <taxon>Viridiplantae</taxon>
        <taxon>Streptophyta</taxon>
        <taxon>Embryophyta</taxon>
        <taxon>Tracheophyta</taxon>
        <taxon>Spermatophyta</taxon>
        <taxon>Magnoliopsida</taxon>
        <taxon>eudicotyledons</taxon>
        <taxon>Gunneridae</taxon>
        <taxon>Pentapetalae</taxon>
        <taxon>asterids</taxon>
        <taxon>lamiids</taxon>
        <taxon>Solanales</taxon>
        <taxon>Solanaceae</taxon>
        <taxon>Solanoideae</taxon>
        <taxon>Datureae</taxon>
        <taxon>Datura</taxon>
    </lineage>
</organism>
<accession>A0ABS8V6T3</accession>
<feature type="compositionally biased region" description="Low complexity" evidence="1">
    <location>
        <begin position="58"/>
        <end position="69"/>
    </location>
</feature>
<name>A0ABS8V6T3_DATST</name>
<feature type="compositionally biased region" description="Low complexity" evidence="1">
    <location>
        <begin position="150"/>
        <end position="160"/>
    </location>
</feature>
<evidence type="ECO:0000313" key="3">
    <source>
        <dbReference type="Proteomes" id="UP000823775"/>
    </source>
</evidence>
<feature type="region of interest" description="Disordered" evidence="1">
    <location>
        <begin position="28"/>
        <end position="169"/>
    </location>
</feature>
<evidence type="ECO:0000313" key="2">
    <source>
        <dbReference type="EMBL" id="MCD9642569.1"/>
    </source>
</evidence>
<dbReference type="EMBL" id="JACEIK010003653">
    <property type="protein sequence ID" value="MCD9642569.1"/>
    <property type="molecule type" value="Genomic_DNA"/>
</dbReference>
<feature type="compositionally biased region" description="Basic and acidic residues" evidence="1">
    <location>
        <begin position="108"/>
        <end position="119"/>
    </location>
</feature>
<gene>
    <name evidence="2" type="ORF">HAX54_029442</name>
</gene>
<protein>
    <submittedName>
        <fullName evidence="2">Uncharacterized protein</fullName>
    </submittedName>
</protein>